<name>A0A6C0GEF2_9BACT</name>
<feature type="signal peptide" evidence="1">
    <location>
        <begin position="1"/>
        <end position="21"/>
    </location>
</feature>
<dbReference type="InterPro" id="IPR036761">
    <property type="entry name" value="TTHA0802/YceI-like_sf"/>
</dbReference>
<evidence type="ECO:0000256" key="1">
    <source>
        <dbReference type="SAM" id="SignalP"/>
    </source>
</evidence>
<protein>
    <submittedName>
        <fullName evidence="3">YceI family protein</fullName>
    </submittedName>
</protein>
<sequence length="186" mass="21159">MRFFSVCFLLILLYSSTYVSAQGRYFTRAGHISFYSSTPVEDIKADNRQVASVIDFSSGEMVFSVLMRSFEFPKALMQEHFNENYIESDKYPKSTFKGKITNAQSVDTKKDGLYKVNVEGYLTIHGVTKPVKTEGTLEVKEGKILGKSNFTVAVADYNIQIPKVVQDNIQKTIDIKIDMVYEPFKQ</sequence>
<dbReference type="EMBL" id="CP048222">
    <property type="protein sequence ID" value="QHT66328.1"/>
    <property type="molecule type" value="Genomic_DNA"/>
</dbReference>
<dbReference type="PANTHER" id="PTHR34406">
    <property type="entry name" value="PROTEIN YCEI"/>
    <property type="match status" value="1"/>
</dbReference>
<dbReference type="Gene3D" id="2.40.128.110">
    <property type="entry name" value="Lipid/polyisoprenoid-binding, YceI-like"/>
    <property type="match status" value="1"/>
</dbReference>
<dbReference type="AlphaFoldDB" id="A0A6C0GEF2"/>
<gene>
    <name evidence="3" type="ORF">GXP67_06480</name>
</gene>
<dbReference type="Proteomes" id="UP000480178">
    <property type="component" value="Chromosome"/>
</dbReference>
<dbReference type="InterPro" id="IPR007372">
    <property type="entry name" value="Lipid/polyisoprenoid-bd_YceI"/>
</dbReference>
<dbReference type="KEGG" id="rhoz:GXP67_06480"/>
<feature type="chain" id="PRO_5025480498" evidence="1">
    <location>
        <begin position="22"/>
        <end position="186"/>
    </location>
</feature>
<dbReference type="SUPFAM" id="SSF101874">
    <property type="entry name" value="YceI-like"/>
    <property type="match status" value="1"/>
</dbReference>
<reference evidence="3 4" key="1">
    <citation type="submission" date="2020-01" db="EMBL/GenBank/DDBJ databases">
        <authorList>
            <person name="Kim M.K."/>
        </authorList>
    </citation>
    <scope>NUCLEOTIDE SEQUENCE [LARGE SCALE GENOMIC DNA]</scope>
    <source>
        <strain evidence="3 4">172606-1</strain>
    </source>
</reference>
<dbReference type="Pfam" id="PF04264">
    <property type="entry name" value="YceI"/>
    <property type="match status" value="1"/>
</dbReference>
<evidence type="ECO:0000259" key="2">
    <source>
        <dbReference type="Pfam" id="PF04264"/>
    </source>
</evidence>
<dbReference type="RefSeq" id="WP_162442389.1">
    <property type="nucleotide sequence ID" value="NZ_CP048222.1"/>
</dbReference>
<keyword evidence="1" id="KW-0732">Signal</keyword>
<organism evidence="3 4">
    <name type="scientific">Rhodocytophaga rosea</name>
    <dbReference type="NCBI Taxonomy" id="2704465"/>
    <lineage>
        <taxon>Bacteria</taxon>
        <taxon>Pseudomonadati</taxon>
        <taxon>Bacteroidota</taxon>
        <taxon>Cytophagia</taxon>
        <taxon>Cytophagales</taxon>
        <taxon>Rhodocytophagaceae</taxon>
        <taxon>Rhodocytophaga</taxon>
    </lineage>
</organism>
<feature type="domain" description="Lipid/polyisoprenoid-binding YceI-like" evidence="2">
    <location>
        <begin position="50"/>
        <end position="180"/>
    </location>
</feature>
<accession>A0A6C0GEF2</accession>
<evidence type="ECO:0000313" key="3">
    <source>
        <dbReference type="EMBL" id="QHT66328.1"/>
    </source>
</evidence>
<keyword evidence="4" id="KW-1185">Reference proteome</keyword>
<dbReference type="PANTHER" id="PTHR34406:SF1">
    <property type="entry name" value="PROTEIN YCEI"/>
    <property type="match status" value="1"/>
</dbReference>
<evidence type="ECO:0000313" key="4">
    <source>
        <dbReference type="Proteomes" id="UP000480178"/>
    </source>
</evidence>
<proteinExistence type="predicted"/>